<dbReference type="GO" id="GO:0005634">
    <property type="term" value="C:nucleus"/>
    <property type="evidence" value="ECO:0007669"/>
    <property type="project" value="TreeGrafter"/>
</dbReference>
<evidence type="ECO:0000313" key="4">
    <source>
        <dbReference type="Proteomes" id="UP000649328"/>
    </source>
</evidence>
<keyword evidence="4" id="KW-1185">Reference proteome</keyword>
<evidence type="ECO:0000256" key="1">
    <source>
        <dbReference type="ARBA" id="ARBA00022801"/>
    </source>
</evidence>
<dbReference type="GO" id="GO:0019693">
    <property type="term" value="P:ribose phosphate metabolic process"/>
    <property type="evidence" value="ECO:0007669"/>
    <property type="project" value="TreeGrafter"/>
</dbReference>
<dbReference type="CDD" id="cd18888">
    <property type="entry name" value="NUDIX_ADPRase_Nudt5"/>
    <property type="match status" value="1"/>
</dbReference>
<dbReference type="EMBL" id="JACBPP010000004">
    <property type="protein sequence ID" value="KAF8001933.1"/>
    <property type="molecule type" value="Genomic_DNA"/>
</dbReference>
<gene>
    <name evidence="3" type="ORF">HF325_002898</name>
</gene>
<evidence type="ECO:0000313" key="3">
    <source>
        <dbReference type="EMBL" id="KAF8001933.1"/>
    </source>
</evidence>
<dbReference type="GO" id="GO:0047631">
    <property type="term" value="F:ADP-ribose diphosphatase activity"/>
    <property type="evidence" value="ECO:0007669"/>
    <property type="project" value="TreeGrafter"/>
</dbReference>
<dbReference type="Proteomes" id="UP000649328">
    <property type="component" value="Unassembled WGS sequence"/>
</dbReference>
<dbReference type="AlphaFoldDB" id="A0A8H7LBK9"/>
<dbReference type="InterPro" id="IPR000086">
    <property type="entry name" value="NUDIX_hydrolase_dom"/>
</dbReference>
<evidence type="ECO:0000259" key="2">
    <source>
        <dbReference type="PROSITE" id="PS51462"/>
    </source>
</evidence>
<dbReference type="PANTHER" id="PTHR11839">
    <property type="entry name" value="UDP/ADP-SUGAR PYROPHOSPHATASE"/>
    <property type="match status" value="1"/>
</dbReference>
<dbReference type="PROSITE" id="PS51462">
    <property type="entry name" value="NUDIX"/>
    <property type="match status" value="1"/>
</dbReference>
<dbReference type="GO" id="GO:0006753">
    <property type="term" value="P:nucleoside phosphate metabolic process"/>
    <property type="evidence" value="ECO:0007669"/>
    <property type="project" value="TreeGrafter"/>
</dbReference>
<feature type="domain" description="Nudix hydrolase" evidence="2">
    <location>
        <begin position="51"/>
        <end position="192"/>
    </location>
</feature>
<dbReference type="SUPFAM" id="SSF55811">
    <property type="entry name" value="Nudix"/>
    <property type="match status" value="1"/>
</dbReference>
<dbReference type="InterPro" id="IPR015797">
    <property type="entry name" value="NUDIX_hydrolase-like_dom_sf"/>
</dbReference>
<dbReference type="Gene3D" id="3.90.79.10">
    <property type="entry name" value="Nucleoside Triphosphate Pyrophosphohydrolase"/>
    <property type="match status" value="1"/>
</dbReference>
<dbReference type="OrthoDB" id="10249920at2759"/>
<dbReference type="FunFam" id="3.90.79.10:FF:000016">
    <property type="entry name" value="ADP-sugar pyrophosphatase isoform X1"/>
    <property type="match status" value="1"/>
</dbReference>
<protein>
    <recommendedName>
        <fullName evidence="2">Nudix hydrolase domain-containing protein</fullName>
    </recommendedName>
</protein>
<dbReference type="InterPro" id="IPR020084">
    <property type="entry name" value="NUDIX_hydrolase_CS"/>
</dbReference>
<dbReference type="PANTHER" id="PTHR11839:SF26">
    <property type="entry name" value="ADP-RIBOSE DIPHOSPHATASE"/>
    <property type="match status" value="1"/>
</dbReference>
<dbReference type="Pfam" id="PF00293">
    <property type="entry name" value="NUDIX"/>
    <property type="match status" value="1"/>
</dbReference>
<reference evidence="3" key="1">
    <citation type="submission" date="2020-10" db="EMBL/GenBank/DDBJ databases">
        <title>The Whole-Genome Sequence of Metschnikowia persimmonesis, a Novel Endophytic Yeast Species Isolated from Medicinal Plant Diospyros kaki Thumb.</title>
        <authorList>
            <person name="Rahmat E."/>
            <person name="Kang Y."/>
        </authorList>
    </citation>
    <scope>NUCLEOTIDE SEQUENCE</scope>
    <source>
        <strain evidence="3">KIOM G15050</strain>
    </source>
</reference>
<name>A0A8H7LBK9_9ASCO</name>
<keyword evidence="1" id="KW-0378">Hydrolase</keyword>
<organism evidence="3 4">
    <name type="scientific">Metschnikowia pulcherrima</name>
    <dbReference type="NCBI Taxonomy" id="27326"/>
    <lineage>
        <taxon>Eukaryota</taxon>
        <taxon>Fungi</taxon>
        <taxon>Dikarya</taxon>
        <taxon>Ascomycota</taxon>
        <taxon>Saccharomycotina</taxon>
        <taxon>Pichiomycetes</taxon>
        <taxon>Metschnikowiaceae</taxon>
        <taxon>Metschnikowia</taxon>
    </lineage>
</organism>
<proteinExistence type="predicted"/>
<comment type="caution">
    <text evidence="3">The sequence shown here is derived from an EMBL/GenBank/DDBJ whole genome shotgun (WGS) entry which is preliminary data.</text>
</comment>
<sequence length="250" mass="28047">MKNSPFKAHVDLVEPMQQGKWIQTKKINYTDPNGSARVWEMAVRTTRTETTGLDAVSIFGVVTKNRVKEVVLTKQFRPPVGKVVIELPAGLIDPNESIASTAVRELLEETGYHGTVTKESIPLFSDPGLTNANMALVTVNIDMEDARNQDPQPQLEDGEFIEVFTLPLANLYDDLVAVCETEGTTVDARLFHLAEGLPHRRIDLGILVSEVGLFLNIWSRDMAWNRPGHNRATRFLLRSRNRLIYLKPAE</sequence>
<dbReference type="PROSITE" id="PS00893">
    <property type="entry name" value="NUDIX_BOX"/>
    <property type="match status" value="1"/>
</dbReference>
<accession>A0A8H7LBK9</accession>